<comment type="caution">
    <text evidence="2">The sequence shown here is derived from an EMBL/GenBank/DDBJ whole genome shotgun (WGS) entry which is preliminary data.</text>
</comment>
<dbReference type="EMBL" id="JANFNG010000012">
    <property type="protein sequence ID" value="MCQ4082193.1"/>
    <property type="molecule type" value="Genomic_DNA"/>
</dbReference>
<evidence type="ECO:0000313" key="2">
    <source>
        <dbReference type="EMBL" id="MCQ4082193.1"/>
    </source>
</evidence>
<feature type="transmembrane region" description="Helical" evidence="1">
    <location>
        <begin position="27"/>
        <end position="44"/>
    </location>
</feature>
<protein>
    <submittedName>
        <fullName evidence="2">Uncharacterized protein</fullName>
    </submittedName>
</protein>
<dbReference type="NCBIfam" id="NF047320">
    <property type="entry name" value="morpho_MmpB"/>
    <property type="match status" value="1"/>
</dbReference>
<keyword evidence="3" id="KW-1185">Reference proteome</keyword>
<accession>A0ABT1PYJ3</accession>
<keyword evidence="1" id="KW-1133">Transmembrane helix</keyword>
<organism evidence="2 3">
    <name type="scientific">Streptomyces humicola</name>
    <dbReference type="NCBI Taxonomy" id="2953240"/>
    <lineage>
        <taxon>Bacteria</taxon>
        <taxon>Bacillati</taxon>
        <taxon>Actinomycetota</taxon>
        <taxon>Actinomycetes</taxon>
        <taxon>Kitasatosporales</taxon>
        <taxon>Streptomycetaceae</taxon>
        <taxon>Streptomyces</taxon>
    </lineage>
</organism>
<name>A0ABT1PYJ3_9ACTN</name>
<evidence type="ECO:0000256" key="1">
    <source>
        <dbReference type="SAM" id="Phobius"/>
    </source>
</evidence>
<evidence type="ECO:0000313" key="3">
    <source>
        <dbReference type="Proteomes" id="UP001057702"/>
    </source>
</evidence>
<dbReference type="Pfam" id="PF26627">
    <property type="entry name" value="MmpB"/>
    <property type="match status" value="1"/>
</dbReference>
<gene>
    <name evidence="2" type="ORF">NGB36_16655</name>
</gene>
<keyword evidence="1" id="KW-0472">Membrane</keyword>
<dbReference type="InterPro" id="IPR058070">
    <property type="entry name" value="MmpB-like"/>
</dbReference>
<reference evidence="2" key="1">
    <citation type="submission" date="2022-06" db="EMBL/GenBank/DDBJ databases">
        <title>Draft genome sequence of Streptomyces sp. RB6PN25 isolated from peat swamp forest in Thailand.</title>
        <authorList>
            <person name="Duangmal K."/>
            <person name="Klaysubun C."/>
        </authorList>
    </citation>
    <scope>NUCLEOTIDE SEQUENCE</scope>
    <source>
        <strain evidence="2">RB6PN25</strain>
    </source>
</reference>
<sequence>MLWSDLSDDDDEQPEELRRAQTMLRRGALVIAIMAPVIMLLASWRG</sequence>
<dbReference type="RefSeq" id="WP_255921107.1">
    <property type="nucleotide sequence ID" value="NZ_JANFNG010000012.1"/>
</dbReference>
<keyword evidence="1" id="KW-0812">Transmembrane</keyword>
<dbReference type="Proteomes" id="UP001057702">
    <property type="component" value="Unassembled WGS sequence"/>
</dbReference>
<proteinExistence type="predicted"/>